<protein>
    <submittedName>
        <fullName evidence="1">Uncharacterized protein</fullName>
    </submittedName>
</protein>
<evidence type="ECO:0000313" key="1">
    <source>
        <dbReference type="EMBL" id="KAG6532916.1"/>
    </source>
</evidence>
<dbReference type="Proteomes" id="UP000734854">
    <property type="component" value="Unassembled WGS sequence"/>
</dbReference>
<accession>A0A8J5M327</accession>
<name>A0A8J5M327_ZINOF</name>
<dbReference type="EMBL" id="JACMSC010000002">
    <property type="protein sequence ID" value="KAG6532916.1"/>
    <property type="molecule type" value="Genomic_DNA"/>
</dbReference>
<dbReference type="PANTHER" id="PTHR36015">
    <property type="entry name" value="HOLLIDAY JUNCTION RESOLVASE MOC1, CHLOROPLASTIC-RELATED"/>
    <property type="match status" value="1"/>
</dbReference>
<dbReference type="PANTHER" id="PTHR36015:SF6">
    <property type="entry name" value="HOLLIDAY JUNCTION RESOLVASE MOC1, CHLOROPLASTIC-RELATED"/>
    <property type="match status" value="1"/>
</dbReference>
<keyword evidence="2" id="KW-1185">Reference proteome</keyword>
<comment type="caution">
    <text evidence="1">The sequence shown here is derived from an EMBL/GenBank/DDBJ whole genome shotgun (WGS) entry which is preliminary data.</text>
</comment>
<organism evidence="1 2">
    <name type="scientific">Zingiber officinale</name>
    <name type="common">Ginger</name>
    <name type="synonym">Amomum zingiber</name>
    <dbReference type="NCBI Taxonomy" id="94328"/>
    <lineage>
        <taxon>Eukaryota</taxon>
        <taxon>Viridiplantae</taxon>
        <taxon>Streptophyta</taxon>
        <taxon>Embryophyta</taxon>
        <taxon>Tracheophyta</taxon>
        <taxon>Spermatophyta</taxon>
        <taxon>Magnoliopsida</taxon>
        <taxon>Liliopsida</taxon>
        <taxon>Zingiberales</taxon>
        <taxon>Zingiberaceae</taxon>
        <taxon>Zingiber</taxon>
    </lineage>
</organism>
<dbReference type="GO" id="GO:0008821">
    <property type="term" value="F:crossover junction DNA endonuclease activity"/>
    <property type="evidence" value="ECO:0007669"/>
    <property type="project" value="InterPro"/>
</dbReference>
<reference evidence="1 2" key="1">
    <citation type="submission" date="2020-08" db="EMBL/GenBank/DDBJ databases">
        <title>Plant Genome Project.</title>
        <authorList>
            <person name="Zhang R.-G."/>
        </authorList>
    </citation>
    <scope>NUCLEOTIDE SEQUENCE [LARGE SCALE GENOMIC DNA]</scope>
    <source>
        <tissue evidence="1">Rhizome</tissue>
    </source>
</reference>
<proteinExistence type="predicted"/>
<gene>
    <name evidence="1" type="ORF">ZIOFF_006775</name>
</gene>
<dbReference type="AlphaFoldDB" id="A0A8J5M327"/>
<evidence type="ECO:0000313" key="2">
    <source>
        <dbReference type="Proteomes" id="UP000734854"/>
    </source>
</evidence>
<sequence length="303" mass="33422">MASIQIGFQSCLSRPTPASMGALRSALRYAAVHRRALCGSALAITGGDQLFPSGRRSTVLAHSTRVRIGPTDAALLKEEWLDSLSFPFSERVRQVVPAAEEEAESGDCVAGWTVGIDPDGSGAVALLKPDASGYSAQVFDTPNMEVLVGKRVRKRLDARSMIQLLQTFGAPLGTKAFIEQSMPYPQDGKQIVDSLSLILFHCNKGVVEWRVHIWIMDRDSSRIRVFSCACGISHLEGAFWYPAEFLNQVYINYKLWCVWFMEDSRRVASSLFPSLHSSLTRKKDHGRAEALLIAAYGKGLKLE</sequence>
<dbReference type="CDD" id="cd22992">
    <property type="entry name" value="MOC1"/>
    <property type="match status" value="1"/>
</dbReference>
<dbReference type="InterPro" id="IPR045290">
    <property type="entry name" value="MOC1-like"/>
</dbReference>